<dbReference type="Proteomes" id="UP000694850">
    <property type="component" value="Unplaced"/>
</dbReference>
<gene>
    <name evidence="2" type="primary">CENPC</name>
</gene>
<dbReference type="RefSeq" id="XP_042637146.1">
    <property type="nucleotide sequence ID" value="XM_042781212.1"/>
</dbReference>
<name>A0AC54ZB56_ORYAF</name>
<accession>A0AC54ZB56</accession>
<keyword evidence="1" id="KW-1185">Reference proteome</keyword>
<organism evidence="1 2">
    <name type="scientific">Orycteropus afer afer</name>
    <dbReference type="NCBI Taxonomy" id="1230840"/>
    <lineage>
        <taxon>Eukaryota</taxon>
        <taxon>Metazoa</taxon>
        <taxon>Chordata</taxon>
        <taxon>Craniata</taxon>
        <taxon>Vertebrata</taxon>
        <taxon>Euteleostomi</taxon>
        <taxon>Mammalia</taxon>
        <taxon>Eutheria</taxon>
        <taxon>Afrotheria</taxon>
        <taxon>Tubulidentata</taxon>
        <taxon>Orycteropodidae</taxon>
        <taxon>Orycteropus</taxon>
    </lineage>
</organism>
<sequence length="1065" mass="119541">MSEPPKSGGCSVVPLVTKLLEQKDEREANVQQEERSSNWLARPTVSGAGCSRWAGSRGADAGGYLPCDRFLTDRHSGTVTTLRGQRSSRCSVFSRRLCVCQPESLCAGGAGHLEKLRWLCSSVSCNLYRSRLAGVVLQRYRWVRALDINLEPGQNVLEIVQGCFEEKSLANDFSTDSTNVVLHSTPKIKDTCIQLASEECQKSHTESLPVSSMKEEGCLQLFIDSDEDASTSAQAHEVYQKIVASGSENIPDLESVSSSKQNGRRSEADEEFYLSVGPPSVVLDTKTLPQNAIPSIAQKKGTYTFEDSINMLSSSTEISLKTKKRLNFNDKDILKKVEMEDKVSERPQGGNRSGTSQKRTQDSKYEIQPQAKKSFSTLFLETVKRKTESCSVVRHATTTPPQSSSPNDVKLLEDEFIIDESEKSFATRSWIKIPRKAKPPKQHTVSPVESTVILQGRKLKEIYHNVTFETLTGDQHSPGAHHPVEKFQPAEDKKLGKSCVSADEMEDNCKPTIDAVCSENAEKSSGNKSTVRQKQRKKVKANVKEQLDKRRPEDENINMSFTSQDKLQRNSDKHKDMCEEMKNDYVSKKQMIHVGKKKIRTHVSKNENQKKIKEKLKSKSSSNESKKKLAHEEVTVTVTKSRRISRRPSNWWVVTSESSPVCSSSLKKNKSPLHHNRRQKPATKINQLSKNIERKTVPFKRQKTAARGSARAQKLLNAKDSGSIIDHDEISDSQDKSLESGEADLAKKKSLDHSGAVISLQDQDNSDSNMTVQNVHLMSPTGIYTWKTGADFENLKTSVLEGSGPSRLQKYTMSGKNSDVSRKKAQENSGNSRVKRSTVIREEKIHHKLVLPSNTPNVRRTKRIRLKPLEYWRGERIDYQARLSGGFVVGGVLSPDTMSPKGKKANGNTGKVNKITNKKRICLDNNEIKNKLVANLNIPLGDPFQPTMVKDPETRESILMDLIRPHDTYQFFVEHEELRVYKTLDTPFFSTGKLILGPCQEKGKQHVGLDTLVFYVDFGDLLCTLHETPYLITTGDSFYVPSGNYYNIRNLLNEESVLLFTQIKR</sequence>
<proteinExistence type="predicted"/>
<reference evidence="2" key="1">
    <citation type="submission" date="2025-08" db="UniProtKB">
        <authorList>
            <consortium name="RefSeq"/>
        </authorList>
    </citation>
    <scope>IDENTIFICATION</scope>
</reference>
<evidence type="ECO:0000313" key="2">
    <source>
        <dbReference type="RefSeq" id="XP_042637146.1"/>
    </source>
</evidence>
<protein>
    <submittedName>
        <fullName evidence="2">Centromere protein C</fullName>
    </submittedName>
</protein>
<evidence type="ECO:0000313" key="1">
    <source>
        <dbReference type="Proteomes" id="UP000694850"/>
    </source>
</evidence>